<sequence>MGRMAKKRKIICSSHKGTYPRDLLQGVVLGTIGRLRFMLNCISKLKKAQLRNHDSSPVETFDLKTCQSKLAEHYQKTAKVPTTVWSSICQLELDQIYTRLSWVREEQTPAGSSQKELGHYTEMFTEKTKNGFVPKRILVRGPTGLVKLRSLKSCLWIGRISMMRRWKRNIHTYIHTYIDFI</sequence>
<dbReference type="AlphaFoldDB" id="A0A9W9ZGP4"/>
<proteinExistence type="predicted"/>
<dbReference type="InterPro" id="IPR027417">
    <property type="entry name" value="P-loop_NTPase"/>
</dbReference>
<dbReference type="OrthoDB" id="6016049at2759"/>
<evidence type="ECO:0000313" key="2">
    <source>
        <dbReference type="Proteomes" id="UP001163046"/>
    </source>
</evidence>
<comment type="caution">
    <text evidence="1">The sequence shown here is derived from an EMBL/GenBank/DDBJ whole genome shotgun (WGS) entry which is preliminary data.</text>
</comment>
<accession>A0A9W9ZGP4</accession>
<organism evidence="1 2">
    <name type="scientific">Desmophyllum pertusum</name>
    <dbReference type="NCBI Taxonomy" id="174260"/>
    <lineage>
        <taxon>Eukaryota</taxon>
        <taxon>Metazoa</taxon>
        <taxon>Cnidaria</taxon>
        <taxon>Anthozoa</taxon>
        <taxon>Hexacorallia</taxon>
        <taxon>Scleractinia</taxon>
        <taxon>Caryophylliina</taxon>
        <taxon>Caryophylliidae</taxon>
        <taxon>Desmophyllum</taxon>
    </lineage>
</organism>
<name>A0A9W9ZGP4_9CNID</name>
<dbReference type="Gene3D" id="3.40.50.300">
    <property type="entry name" value="P-loop containing nucleotide triphosphate hydrolases"/>
    <property type="match status" value="1"/>
</dbReference>
<evidence type="ECO:0000313" key="1">
    <source>
        <dbReference type="EMBL" id="KAJ7381216.1"/>
    </source>
</evidence>
<reference evidence="1" key="1">
    <citation type="submission" date="2023-01" db="EMBL/GenBank/DDBJ databases">
        <title>Genome assembly of the deep-sea coral Lophelia pertusa.</title>
        <authorList>
            <person name="Herrera S."/>
            <person name="Cordes E."/>
        </authorList>
    </citation>
    <scope>NUCLEOTIDE SEQUENCE</scope>
    <source>
        <strain evidence="1">USNM1676648</strain>
        <tissue evidence="1">Polyp</tissue>
    </source>
</reference>
<protein>
    <submittedName>
        <fullName evidence="1">Uncharacterized protein</fullName>
    </submittedName>
</protein>
<dbReference type="Proteomes" id="UP001163046">
    <property type="component" value="Unassembled WGS sequence"/>
</dbReference>
<keyword evidence="2" id="KW-1185">Reference proteome</keyword>
<gene>
    <name evidence="1" type="ORF">OS493_004817</name>
</gene>
<dbReference type="EMBL" id="MU826351">
    <property type="protein sequence ID" value="KAJ7381216.1"/>
    <property type="molecule type" value="Genomic_DNA"/>
</dbReference>